<keyword evidence="4 5" id="KW-0704">Schiff base</keyword>
<evidence type="ECO:0000256" key="2">
    <source>
        <dbReference type="ARBA" id="ARBA00022679"/>
    </source>
</evidence>
<feature type="binding site" evidence="5">
    <location>
        <begin position="229"/>
        <end position="230"/>
    </location>
    <ligand>
        <name>1-deoxy-D-threo-hexo-2,5-diulose 6-phosphate</name>
        <dbReference type="ChEBI" id="CHEBI:58861"/>
    </ligand>
</feature>
<dbReference type="PANTHER" id="PTHR47916">
    <property type="entry name" value="FRUCTOSE-BISPHOSPHATE ALDOLASE CLASS 1"/>
    <property type="match status" value="1"/>
</dbReference>
<dbReference type="GO" id="GO:0009073">
    <property type="term" value="P:aromatic amino acid family biosynthetic process"/>
    <property type="evidence" value="ECO:0007669"/>
    <property type="project" value="UniProtKB-UniRule"/>
</dbReference>
<comment type="catalytic activity">
    <reaction evidence="5">
        <text>1-deoxy-D-threo-hexo-2,5-diulose 6-phosphate + L-aspartate 4-semialdehyde = 2,3-dioxopropyl phosphate + 2-amino-2,3,7-trideoxy-D-lyxo-hept-6-ulosonate</text>
        <dbReference type="Rhea" id="RHEA:25952"/>
        <dbReference type="ChEBI" id="CHEBI:58859"/>
        <dbReference type="ChEBI" id="CHEBI:58860"/>
        <dbReference type="ChEBI" id="CHEBI:58861"/>
        <dbReference type="ChEBI" id="CHEBI:537519"/>
        <dbReference type="EC" id="2.2.1.10"/>
    </reaction>
</comment>
<feature type="binding site" evidence="5">
    <location>
        <begin position="145"/>
        <end position="147"/>
    </location>
    <ligand>
        <name>1-deoxy-D-threo-hexo-2,5-diulose 6-phosphate</name>
        <dbReference type="ChEBI" id="CHEBI:58861"/>
    </ligand>
</feature>
<dbReference type="GO" id="GO:0008652">
    <property type="term" value="P:amino acid biosynthetic process"/>
    <property type="evidence" value="ECO:0007669"/>
    <property type="project" value="UniProtKB-KW"/>
</dbReference>
<dbReference type="InterPro" id="IPR013785">
    <property type="entry name" value="Aldolase_TIM"/>
</dbReference>
<dbReference type="Proteomes" id="UP000067738">
    <property type="component" value="Chromosome"/>
</dbReference>
<reference evidence="8 9" key="1">
    <citation type="submission" date="2015-04" db="EMBL/GenBank/DDBJ databases">
        <title>The complete genome sequence of the rumen methanogen Methanobrevibacter millerae SM9.</title>
        <authorList>
            <person name="Leahy S.C."/>
            <person name="Kelly W.J."/>
            <person name="Pacheco D.M."/>
            <person name="Li D."/>
            <person name="Altermann E."/>
            <person name="Attwood G.T."/>
        </authorList>
    </citation>
    <scope>NUCLEOTIDE SEQUENCE [LARGE SCALE GENOMIC DNA]</scope>
    <source>
        <strain evidence="8 9">SM9</strain>
    </source>
</reference>
<dbReference type="EMBL" id="CP011266">
    <property type="protein sequence ID" value="ALT68805.1"/>
    <property type="molecule type" value="Genomic_DNA"/>
</dbReference>
<keyword evidence="9" id="KW-1185">Reference proteome</keyword>
<feature type="binding site" evidence="5">
    <location>
        <begin position="201"/>
        <end position="202"/>
    </location>
    <ligand>
        <name>1-deoxy-D-threo-hexo-2,5-diulose 6-phosphate</name>
        <dbReference type="ChEBI" id="CHEBI:58861"/>
    </ligand>
</feature>
<keyword evidence="3 5" id="KW-0057">Aromatic amino acid biosynthesis</keyword>
<sequence length="263" mass="28211">MIGKKIRLERIFNRNTGRTVIAPMDHGVSSGPIKGIVDIDDTVEEISQGGADAILMHKGIVQRGHRGYGKDIGLIVHLSASTSLAPDPNNKVTVTSVEKAIQLGADAVSVHVNLGSATESEMLQQLGEIAETCDYWGIPLLAMMYPRGQKVENEMDVEFVKHAARVGSELGVDIVKTNYTGDPDSFREVVEGALVPVVIAGGPKVETDEELLTMVKDSLSVGGAGVAFGRNLFQAENPGKITRAISEVVHNDLEVEEALKFLK</sequence>
<protein>
    <recommendedName>
        <fullName evidence="5 6">2-amino-3,7-dideoxy-D-threo-hept-6-ulosonate synthase</fullName>
        <shortName evidence="5">ADH synthase</shortName>
        <shortName evidence="5">ADHS</shortName>
        <shortName evidence="5">ADTH synthase</shortName>
        <ecNumber evidence="5 6">2.2.1.10</ecNumber>
    </recommendedName>
</protein>
<evidence type="ECO:0000256" key="5">
    <source>
        <dbReference type="HAMAP-Rule" id="MF_00960"/>
    </source>
</evidence>
<proteinExistence type="inferred from homology"/>
<dbReference type="NCBIfam" id="NF005556">
    <property type="entry name" value="PRK07226.1"/>
    <property type="match status" value="1"/>
</dbReference>
<evidence type="ECO:0000256" key="7">
    <source>
        <dbReference type="PIRSR" id="PIRSR038992-1"/>
    </source>
</evidence>
<feature type="active site" description="Schiff-base intermediate with substrate" evidence="5">
    <location>
        <position position="176"/>
    </location>
</feature>
<dbReference type="Pfam" id="PF01791">
    <property type="entry name" value="DeoC"/>
    <property type="match status" value="1"/>
</dbReference>
<comment type="function">
    <text evidence="5">Catalyzes a transaldol reaction between 6-deoxy-5-ketofructose 1-phosphate (DKFP) and L-aspartate semialdehyde (ASA) with an elimination of hydroxypyruvaldehyde phosphate to yield 2-amino-3,7-dideoxy-D-threo-hept-6-ulosonate (ADH). Plays a key role in an alternative pathway of the biosynthesis of 3-dehydroquinate (DHQ), which is involved in the canonical pathway for the biosynthesis of aromatic amino acids.</text>
</comment>
<keyword evidence="1 5" id="KW-0028">Amino-acid biosynthesis</keyword>
<dbReference type="GO" id="GO:0016836">
    <property type="term" value="F:hydro-lyase activity"/>
    <property type="evidence" value="ECO:0007669"/>
    <property type="project" value="InterPro"/>
</dbReference>
<organism evidence="8 9">
    <name type="scientific">Methanobrevibacter millerae</name>
    <dbReference type="NCBI Taxonomy" id="230361"/>
    <lineage>
        <taxon>Archaea</taxon>
        <taxon>Methanobacteriati</taxon>
        <taxon>Methanobacteriota</taxon>
        <taxon>Methanomada group</taxon>
        <taxon>Methanobacteria</taxon>
        <taxon>Methanobacteriales</taxon>
        <taxon>Methanobacteriaceae</taxon>
        <taxon>Methanobrevibacter</taxon>
    </lineage>
</organism>
<dbReference type="PATRIC" id="fig|230361.4.peg.1047"/>
<dbReference type="EC" id="2.2.1.10" evidence="5 6"/>
<dbReference type="PIRSF" id="PIRSF038992">
    <property type="entry name" value="Aldolase_Ia"/>
    <property type="match status" value="1"/>
</dbReference>
<evidence type="ECO:0000313" key="9">
    <source>
        <dbReference type="Proteomes" id="UP000067738"/>
    </source>
</evidence>
<evidence type="ECO:0000256" key="6">
    <source>
        <dbReference type="NCBIfam" id="TIGR01949"/>
    </source>
</evidence>
<evidence type="ECO:0000313" key="8">
    <source>
        <dbReference type="EMBL" id="ALT68805.1"/>
    </source>
</evidence>
<evidence type="ECO:0000256" key="3">
    <source>
        <dbReference type="ARBA" id="ARBA00023141"/>
    </source>
</evidence>
<comment type="similarity">
    <text evidence="5">Belongs to the DeoC/FbaB aldolase family. ADHS subfamily.</text>
</comment>
<evidence type="ECO:0000256" key="4">
    <source>
        <dbReference type="ARBA" id="ARBA00023270"/>
    </source>
</evidence>
<dbReference type="PANTHER" id="PTHR47916:SF1">
    <property type="entry name" value="3-HYDROXY-5-PHOSPHONOOXYPENTANE-2,4-DIONE THIOLASE"/>
    <property type="match status" value="1"/>
</dbReference>
<dbReference type="CDD" id="cd00958">
    <property type="entry name" value="DhnA"/>
    <property type="match status" value="1"/>
</dbReference>
<dbReference type="InterPro" id="IPR041720">
    <property type="entry name" value="FbaB-like"/>
</dbReference>
<dbReference type="InterPro" id="IPR050456">
    <property type="entry name" value="DeoC/FbaB_aldolase"/>
</dbReference>
<dbReference type="HAMAP" id="MF_00960">
    <property type="entry name" value="ADH_synthase"/>
    <property type="match status" value="1"/>
</dbReference>
<dbReference type="KEGG" id="mmil:sm9_1016"/>
<feature type="active site" description="Schiff-base intermediate with dihydroxyacetone-P" evidence="7">
    <location>
        <position position="176"/>
    </location>
</feature>
<accession>A0A0U2SIM5</accession>
<evidence type="ECO:0000256" key="1">
    <source>
        <dbReference type="ARBA" id="ARBA00022605"/>
    </source>
</evidence>
<dbReference type="GO" id="GO:0016744">
    <property type="term" value="F:transketolase or transaldolase activity"/>
    <property type="evidence" value="ECO:0007669"/>
    <property type="project" value="UniProtKB-UniRule"/>
</dbReference>
<feature type="active site" description="Proton acceptor" evidence="5">
    <location>
        <position position="25"/>
    </location>
</feature>
<dbReference type="AlphaFoldDB" id="A0A0U2SIM5"/>
<dbReference type="SMART" id="SM01133">
    <property type="entry name" value="DeoC"/>
    <property type="match status" value="1"/>
</dbReference>
<dbReference type="InterPro" id="IPR010210">
    <property type="entry name" value="ADH_synthase"/>
</dbReference>
<name>A0A0U2SIM5_9EURY</name>
<gene>
    <name evidence="5" type="primary">aroA'</name>
    <name evidence="8" type="ORF">sm9_1016</name>
</gene>
<dbReference type="SUPFAM" id="SSF51569">
    <property type="entry name" value="Aldolase"/>
    <property type="match status" value="1"/>
</dbReference>
<dbReference type="NCBIfam" id="TIGR01949">
    <property type="entry name" value="ADH_synth"/>
    <property type="match status" value="1"/>
</dbReference>
<dbReference type="GO" id="GO:0004332">
    <property type="term" value="F:fructose-bisphosphate aldolase activity"/>
    <property type="evidence" value="ECO:0007669"/>
    <property type="project" value="InterPro"/>
</dbReference>
<dbReference type="InterPro" id="IPR002915">
    <property type="entry name" value="DeoC/FbaB/LacD_aldolase"/>
</dbReference>
<feature type="binding site" evidence="5">
    <location>
        <begin position="25"/>
        <end position="29"/>
    </location>
    <ligand>
        <name>1-deoxy-D-threo-hexo-2,5-diulose 6-phosphate</name>
        <dbReference type="ChEBI" id="CHEBI:58861"/>
    </ligand>
</feature>
<comment type="subunit">
    <text evidence="5">Homodecamer.</text>
</comment>
<dbReference type="Gene3D" id="3.20.20.70">
    <property type="entry name" value="Aldolase class I"/>
    <property type="match status" value="1"/>
</dbReference>
<keyword evidence="2 5" id="KW-0808">Transferase</keyword>
<feature type="active site" description="Proton donor" evidence="5 7">
    <location>
        <position position="145"/>
    </location>
</feature>